<evidence type="ECO:0000256" key="1">
    <source>
        <dbReference type="ARBA" id="ARBA00005384"/>
    </source>
</evidence>
<reference evidence="7 8" key="1">
    <citation type="journal article" date="2015" name="Genome Announc.">
        <title>Complete genome sequence of Martelella endophytica YC6887, which has antifungal activity associated with a halophyte.</title>
        <authorList>
            <person name="Khan A."/>
            <person name="Khan H."/>
            <person name="Chung E.J."/>
            <person name="Hossain M.T."/>
            <person name="Chung Y.R."/>
        </authorList>
    </citation>
    <scope>NUCLEOTIDE SEQUENCE [LARGE SCALE GENOMIC DNA]</scope>
    <source>
        <strain evidence="7">YC6887</strain>
    </source>
</reference>
<dbReference type="Gene3D" id="1.10.10.10">
    <property type="entry name" value="Winged helix-like DNA-binding domain superfamily/Winged helix DNA-binding domain"/>
    <property type="match status" value="1"/>
</dbReference>
<organism evidence="7 8">
    <name type="scientific">Martelella endophytica</name>
    <dbReference type="NCBI Taxonomy" id="1486262"/>
    <lineage>
        <taxon>Bacteria</taxon>
        <taxon>Pseudomonadati</taxon>
        <taxon>Pseudomonadota</taxon>
        <taxon>Alphaproteobacteria</taxon>
        <taxon>Hyphomicrobiales</taxon>
        <taxon>Aurantimonadaceae</taxon>
        <taxon>Martelella</taxon>
    </lineage>
</organism>
<keyword evidence="3" id="KW-0805">Transcription regulation</keyword>
<dbReference type="InterPro" id="IPR000524">
    <property type="entry name" value="Tscrpt_reg_HTH_GntR"/>
</dbReference>
<accession>A0A0D5LP38</accession>
<dbReference type="STRING" id="1486262.TM49_09685"/>
<dbReference type="InterPro" id="IPR036388">
    <property type="entry name" value="WH-like_DNA-bd_sf"/>
</dbReference>
<evidence type="ECO:0000256" key="3">
    <source>
        <dbReference type="ARBA" id="ARBA00023015"/>
    </source>
</evidence>
<dbReference type="PANTHER" id="PTHR46577:SF1">
    <property type="entry name" value="HTH-TYPE TRANSCRIPTIONAL REGULATORY PROTEIN GABR"/>
    <property type="match status" value="1"/>
</dbReference>
<dbReference type="SUPFAM" id="SSF46785">
    <property type="entry name" value="Winged helix' DNA-binding domain"/>
    <property type="match status" value="1"/>
</dbReference>
<keyword evidence="2" id="KW-0663">Pyridoxal phosphate</keyword>
<dbReference type="Pfam" id="PF00155">
    <property type="entry name" value="Aminotran_1_2"/>
    <property type="match status" value="1"/>
</dbReference>
<keyword evidence="8" id="KW-1185">Reference proteome</keyword>
<sequence>MKHSAGAILSSIKLDRSSRKGVGVQLYMALRDIILSGGLRAGDRLPATRILARELGVSRTTVIDAIERLVVEGMLVSRVGAGTFVSDALDAQRPAPGAPQPAKTGKKPRLSYAITHAEPSYARRNWLPHEARAFITALPALDAFPMTNWARISARQLRGSRSAVMGYGEPKGMRALRRAIATHLSALKGIRCHEEQIFITCGAQHGFALIGHMLLNPGDRVWMENPGASGARNAFLSQGAELVPVDVDDEGMVVADGLKKSPHFRLAFVTPTHQQPLGHVMSLARRFELLRAAEEAQGLVIEDDYDGEFYFDNAPQPALYSTDTAGRVLYVGTFSKSLFPALRLGFILVPERMIDAFDQTFSAWASGPATATQAIVADFMDEGHFATHIRLMRRLYKARYEALREAAASLPEIVRLQETRSGFHATADLAPHIDAKLVVEQARERGVILAPLSRYCLQPIEKNGLVLGFGSAPPEELRKGIDIVRDLPALKSNWSG</sequence>
<dbReference type="Pfam" id="PF00392">
    <property type="entry name" value="GntR"/>
    <property type="match status" value="1"/>
</dbReference>
<dbReference type="SUPFAM" id="SSF53383">
    <property type="entry name" value="PLP-dependent transferases"/>
    <property type="match status" value="1"/>
</dbReference>
<dbReference type="RefSeq" id="WP_045680863.1">
    <property type="nucleotide sequence ID" value="NZ_CP010803.1"/>
</dbReference>
<feature type="domain" description="HTH gntR-type" evidence="6">
    <location>
        <begin position="20"/>
        <end position="88"/>
    </location>
</feature>
<dbReference type="GO" id="GO:0003677">
    <property type="term" value="F:DNA binding"/>
    <property type="evidence" value="ECO:0007669"/>
    <property type="project" value="UniProtKB-KW"/>
</dbReference>
<dbReference type="HOGENOM" id="CLU_017584_0_1_5"/>
<dbReference type="InterPro" id="IPR015421">
    <property type="entry name" value="PyrdxlP-dep_Trfase_major"/>
</dbReference>
<dbReference type="KEGG" id="mey:TM49_09685"/>
<dbReference type="EMBL" id="CP010803">
    <property type="protein sequence ID" value="AJY45881.1"/>
    <property type="molecule type" value="Genomic_DNA"/>
</dbReference>
<dbReference type="AlphaFoldDB" id="A0A0D5LP38"/>
<proteinExistence type="inferred from homology"/>
<dbReference type="SMART" id="SM00345">
    <property type="entry name" value="HTH_GNTR"/>
    <property type="match status" value="1"/>
</dbReference>
<dbReference type="PROSITE" id="PS50949">
    <property type="entry name" value="HTH_GNTR"/>
    <property type="match status" value="1"/>
</dbReference>
<dbReference type="PANTHER" id="PTHR46577">
    <property type="entry name" value="HTH-TYPE TRANSCRIPTIONAL REGULATORY PROTEIN GABR"/>
    <property type="match status" value="1"/>
</dbReference>
<dbReference type="InterPro" id="IPR036390">
    <property type="entry name" value="WH_DNA-bd_sf"/>
</dbReference>
<dbReference type="PATRIC" id="fig|1486262.3.peg.2004"/>
<dbReference type="OrthoDB" id="9808770at2"/>
<dbReference type="CDD" id="cd07377">
    <property type="entry name" value="WHTH_GntR"/>
    <property type="match status" value="1"/>
</dbReference>
<dbReference type="InterPro" id="IPR015424">
    <property type="entry name" value="PyrdxlP-dep_Trfase"/>
</dbReference>
<gene>
    <name evidence="7" type="ORF">TM49_09685</name>
</gene>
<dbReference type="Proteomes" id="UP000032611">
    <property type="component" value="Chromosome"/>
</dbReference>
<dbReference type="GO" id="GO:0003700">
    <property type="term" value="F:DNA-binding transcription factor activity"/>
    <property type="evidence" value="ECO:0007669"/>
    <property type="project" value="InterPro"/>
</dbReference>
<dbReference type="CDD" id="cd00609">
    <property type="entry name" value="AAT_like"/>
    <property type="match status" value="1"/>
</dbReference>
<comment type="similarity">
    <text evidence="1">In the C-terminal section; belongs to the class-I pyridoxal-phosphate-dependent aminotransferase family.</text>
</comment>
<evidence type="ECO:0000259" key="6">
    <source>
        <dbReference type="PROSITE" id="PS50949"/>
    </source>
</evidence>
<dbReference type="GO" id="GO:0030170">
    <property type="term" value="F:pyridoxal phosphate binding"/>
    <property type="evidence" value="ECO:0007669"/>
    <property type="project" value="InterPro"/>
</dbReference>
<dbReference type="InterPro" id="IPR004839">
    <property type="entry name" value="Aminotransferase_I/II_large"/>
</dbReference>
<protein>
    <submittedName>
        <fullName evidence="7">GntR family transcriptional regulator</fullName>
    </submittedName>
</protein>
<name>A0A0D5LP38_MAREN</name>
<keyword evidence="5" id="KW-0804">Transcription</keyword>
<evidence type="ECO:0000313" key="8">
    <source>
        <dbReference type="Proteomes" id="UP000032611"/>
    </source>
</evidence>
<keyword evidence="4" id="KW-0238">DNA-binding</keyword>
<evidence type="ECO:0000256" key="4">
    <source>
        <dbReference type="ARBA" id="ARBA00023125"/>
    </source>
</evidence>
<dbReference type="InterPro" id="IPR051446">
    <property type="entry name" value="HTH_trans_reg/aminotransferase"/>
</dbReference>
<evidence type="ECO:0000313" key="7">
    <source>
        <dbReference type="EMBL" id="AJY45881.1"/>
    </source>
</evidence>
<evidence type="ECO:0000256" key="2">
    <source>
        <dbReference type="ARBA" id="ARBA00022898"/>
    </source>
</evidence>
<dbReference type="PRINTS" id="PR00035">
    <property type="entry name" value="HTHGNTR"/>
</dbReference>
<evidence type="ECO:0000256" key="5">
    <source>
        <dbReference type="ARBA" id="ARBA00023163"/>
    </source>
</evidence>
<dbReference type="Gene3D" id="3.40.640.10">
    <property type="entry name" value="Type I PLP-dependent aspartate aminotransferase-like (Major domain)"/>
    <property type="match status" value="1"/>
</dbReference>